<dbReference type="STRING" id="2020962.A0A2N1J8C8"/>
<dbReference type="GO" id="GO:0005829">
    <property type="term" value="C:cytosol"/>
    <property type="evidence" value="ECO:0007669"/>
    <property type="project" value="TreeGrafter"/>
</dbReference>
<evidence type="ECO:0000313" key="3">
    <source>
        <dbReference type="Proteomes" id="UP000232875"/>
    </source>
</evidence>
<keyword evidence="3" id="KW-1185">Reference proteome</keyword>
<feature type="domain" description="SCP2" evidence="1">
    <location>
        <begin position="69"/>
        <end position="169"/>
    </location>
</feature>
<organism evidence="2 3">
    <name type="scientific">Malassezia vespertilionis</name>
    <dbReference type="NCBI Taxonomy" id="2020962"/>
    <lineage>
        <taxon>Eukaryota</taxon>
        <taxon>Fungi</taxon>
        <taxon>Dikarya</taxon>
        <taxon>Basidiomycota</taxon>
        <taxon>Ustilaginomycotina</taxon>
        <taxon>Malasseziomycetes</taxon>
        <taxon>Malasseziales</taxon>
        <taxon>Malasseziaceae</taxon>
        <taxon>Malassezia</taxon>
    </lineage>
</organism>
<dbReference type="PANTHER" id="PTHR10094:SF25">
    <property type="entry name" value="SCP2 STEROL-BINDING DOMAIN-CONTAINING PROTEIN 1"/>
    <property type="match status" value="1"/>
</dbReference>
<dbReference type="InterPro" id="IPR003033">
    <property type="entry name" value="SCP2_sterol-bd_dom"/>
</dbReference>
<dbReference type="Pfam" id="PF02036">
    <property type="entry name" value="SCP2"/>
    <property type="match status" value="1"/>
</dbReference>
<dbReference type="OrthoDB" id="10265837at2759"/>
<proteinExistence type="predicted"/>
<dbReference type="Gene3D" id="3.30.1050.10">
    <property type="entry name" value="SCP2 sterol-binding domain"/>
    <property type="match status" value="1"/>
</dbReference>
<dbReference type="AlphaFoldDB" id="A0A2N1J8C8"/>
<dbReference type="EMBL" id="KZ454993">
    <property type="protein sequence ID" value="PKI82806.1"/>
    <property type="molecule type" value="Genomic_DNA"/>
</dbReference>
<protein>
    <recommendedName>
        <fullName evidence="1">SCP2 domain-containing protein</fullName>
    </recommendedName>
</protein>
<dbReference type="InterPro" id="IPR036527">
    <property type="entry name" value="SCP2_sterol-bd_dom_sf"/>
</dbReference>
<dbReference type="SUPFAM" id="SSF55718">
    <property type="entry name" value="SCP-like"/>
    <property type="match status" value="1"/>
</dbReference>
<name>A0A2N1J8C8_9BASI</name>
<dbReference type="PANTHER" id="PTHR10094">
    <property type="entry name" value="STEROL CARRIER PROTEIN 2 SCP-2 FAMILY PROTEIN"/>
    <property type="match status" value="1"/>
</dbReference>
<evidence type="ECO:0000313" key="2">
    <source>
        <dbReference type="EMBL" id="PKI82806.1"/>
    </source>
</evidence>
<dbReference type="Proteomes" id="UP000232875">
    <property type="component" value="Unassembled WGS sequence"/>
</dbReference>
<reference evidence="2 3" key="1">
    <citation type="submission" date="2017-10" db="EMBL/GenBank/DDBJ databases">
        <title>A novel species of cold-tolerant Malassezia isolated from bats.</title>
        <authorList>
            <person name="Lorch J.M."/>
            <person name="Palmer J.M."/>
            <person name="Vanderwolf K.J."/>
            <person name="Schmidt K.Z."/>
            <person name="Verant M.L."/>
            <person name="Weller T.J."/>
            <person name="Blehert D.S."/>
        </authorList>
    </citation>
    <scope>NUCLEOTIDE SEQUENCE [LARGE SCALE GENOMIC DNA]</scope>
    <source>
        <strain evidence="2 3">NWHC:44797-103</strain>
    </source>
</reference>
<gene>
    <name evidence="2" type="ORF">MVES_003231</name>
</gene>
<sequence>MSKEFEPVANHALSVLPSLNSPGFEASKVFALTALYLGKPPPDFPSVGYLRKHLAPLYVFVIHPSHQTVKTRAAWQRNELKNAAADVRSKLQPELWYIHTSKNGVEVGKGRPSRSKMGRKAQPDVVFECSDRELVDMATGKIRAQKLYEKGTLGIRGKLDKALEIGKLLAFERSKLFKVVSTEPKVDKEDQTSYRDDLNGLNFVTSNPTDFRSRL</sequence>
<accession>A0A2N1J8C8</accession>
<evidence type="ECO:0000259" key="1">
    <source>
        <dbReference type="Pfam" id="PF02036"/>
    </source>
</evidence>